<dbReference type="AlphaFoldDB" id="A0A336KCT3"/>
<name>A0A336KCT3_CULSO</name>
<feature type="region of interest" description="Disordered" evidence="1">
    <location>
        <begin position="173"/>
        <end position="205"/>
    </location>
</feature>
<gene>
    <name evidence="3" type="primary">CSON008134</name>
</gene>
<dbReference type="Pfam" id="PF24700">
    <property type="entry name" value="Vein_beta-barrel"/>
    <property type="match status" value="1"/>
</dbReference>
<reference evidence="4" key="2">
    <citation type="submission" date="2018-07" db="EMBL/GenBank/DDBJ databases">
        <authorList>
            <person name="Quirk P.G."/>
            <person name="Krulwich T.A."/>
        </authorList>
    </citation>
    <scope>NUCLEOTIDE SEQUENCE</scope>
</reference>
<reference evidence="3" key="1">
    <citation type="submission" date="2018-04" db="EMBL/GenBank/DDBJ databases">
        <authorList>
            <person name="Go L.Y."/>
            <person name="Mitchell J.A."/>
        </authorList>
    </citation>
    <scope>NUCLEOTIDE SEQUENCE</scope>
    <source>
        <tissue evidence="3">Whole organism</tissue>
    </source>
</reference>
<dbReference type="VEuPathDB" id="VectorBase:CSON008134"/>
<feature type="compositionally biased region" description="Polar residues" evidence="1">
    <location>
        <begin position="189"/>
        <end position="198"/>
    </location>
</feature>
<dbReference type="EMBL" id="UFQS01000306">
    <property type="protein sequence ID" value="SSX02694.1"/>
    <property type="molecule type" value="Genomic_DNA"/>
</dbReference>
<dbReference type="InterPro" id="IPR057777">
    <property type="entry name" value="Beta-barrel_vein"/>
</dbReference>
<evidence type="ECO:0000259" key="2">
    <source>
        <dbReference type="Pfam" id="PF24700"/>
    </source>
</evidence>
<organism evidence="3">
    <name type="scientific">Culicoides sonorensis</name>
    <name type="common">Biting midge</name>
    <dbReference type="NCBI Taxonomy" id="179676"/>
    <lineage>
        <taxon>Eukaryota</taxon>
        <taxon>Metazoa</taxon>
        <taxon>Ecdysozoa</taxon>
        <taxon>Arthropoda</taxon>
        <taxon>Hexapoda</taxon>
        <taxon>Insecta</taxon>
        <taxon>Pterygota</taxon>
        <taxon>Neoptera</taxon>
        <taxon>Endopterygota</taxon>
        <taxon>Diptera</taxon>
        <taxon>Nematocera</taxon>
        <taxon>Chironomoidea</taxon>
        <taxon>Ceratopogonidae</taxon>
        <taxon>Ceratopogoninae</taxon>
        <taxon>Culicoides</taxon>
        <taxon>Monoculicoides</taxon>
    </lineage>
</organism>
<evidence type="ECO:0000256" key="1">
    <source>
        <dbReference type="SAM" id="MobiDB-lite"/>
    </source>
</evidence>
<sequence length="337" mass="39292">MNAQILRKWSPFKSLMYLWLIFLVLFSIIWCPGALAMHLAPVLKLTPFNRQQQSQPQQNYISLEDGSAQNYSSFSSYSRSKHNLNNINNDNPSRSELDQKLLTTHLHQITNNKNNNSNHHSYYSSLALPLSPDSNTKTEQEVKKSNEIARWRHRMNEKRARILYDRRKLLSNNNTESSDITSRNRRESLTLNPHNNPLRQDREHRRYCSGRDPAVLAFEAPTVFEGKIKSMSHVRRTNYAVTFECVHVYKQPAGFTIPPKVRLNFQTTDNRTECDIYRQDFKQRGQIRGDVLEQGKLYFLFVKQIDVGNFTILGQPIRKTKKTEKEVRLGASSDYGK</sequence>
<accession>A0A336KCT3</accession>
<dbReference type="EMBL" id="UFQT01000306">
    <property type="protein sequence ID" value="SSX23068.1"/>
    <property type="molecule type" value="Genomic_DNA"/>
</dbReference>
<evidence type="ECO:0000313" key="3">
    <source>
        <dbReference type="EMBL" id="SSX02694.1"/>
    </source>
</evidence>
<evidence type="ECO:0000313" key="4">
    <source>
        <dbReference type="EMBL" id="SSX23068.1"/>
    </source>
</evidence>
<feature type="domain" description="Vein beta-barrel" evidence="2">
    <location>
        <begin position="209"/>
        <end position="323"/>
    </location>
</feature>
<protein>
    <submittedName>
        <fullName evidence="3">CSON008134 protein</fullName>
    </submittedName>
</protein>
<proteinExistence type="predicted"/>